<reference evidence="6" key="1">
    <citation type="submission" date="2015-06" db="EMBL/GenBank/DDBJ databases">
        <title>Expansion of signal transduction pathways in fungi by whole-genome duplication.</title>
        <authorList>
            <consortium name="DOE Joint Genome Institute"/>
            <person name="Corrochano L.M."/>
            <person name="Kuo A."/>
            <person name="Marcet-Houben M."/>
            <person name="Polaino S."/>
            <person name="Salamov A."/>
            <person name="Villalobos J.M."/>
            <person name="Alvarez M.I."/>
            <person name="Avalos J."/>
            <person name="Benito E.P."/>
            <person name="Benoit I."/>
            <person name="Burger G."/>
            <person name="Camino L.P."/>
            <person name="Canovas D."/>
            <person name="Cerda-Olmedo E."/>
            <person name="Cheng J.-F."/>
            <person name="Dominguez A."/>
            <person name="Elias M."/>
            <person name="Eslava A.P."/>
            <person name="Glaser F."/>
            <person name="Grimwood J."/>
            <person name="Gutierrez G."/>
            <person name="Heitman J."/>
            <person name="Henrissat B."/>
            <person name="Iturriaga E.A."/>
            <person name="Lang B.F."/>
            <person name="Lavin J.L."/>
            <person name="Lee S."/>
            <person name="Li W."/>
            <person name="Lindquist E."/>
            <person name="Lopez-Garcia S."/>
            <person name="Luque E.M."/>
            <person name="Marcos A.T."/>
            <person name="Martin J."/>
            <person name="McCluskey K."/>
            <person name="Medina H.R."/>
            <person name="Miralles-Duran A."/>
            <person name="Miyazaki A."/>
            <person name="Munoz-Torres E."/>
            <person name="Oguiza J.A."/>
            <person name="Ohm R."/>
            <person name="Olmedo M."/>
            <person name="Orejas M."/>
            <person name="Ortiz-Castellanos L."/>
            <person name="Pisabarro A.G."/>
            <person name="Rodriguez-Romero J."/>
            <person name="Ruiz-Herrera J."/>
            <person name="Ruiz-Vazquez R."/>
            <person name="Sanz C."/>
            <person name="Schackwitz W."/>
            <person name="Schmutz J."/>
            <person name="Shahriari M."/>
            <person name="Shelest E."/>
            <person name="Silva-Franco F."/>
            <person name="Soanes D."/>
            <person name="Syed K."/>
            <person name="Tagua V.G."/>
            <person name="Talbot N.J."/>
            <person name="Thon M."/>
            <person name="De vries R.P."/>
            <person name="Wiebenga A."/>
            <person name="Yadav J.S."/>
            <person name="Braun E.L."/>
            <person name="Baker S."/>
            <person name="Garre V."/>
            <person name="Horwitz B."/>
            <person name="Torres-Martinez S."/>
            <person name="Idnurm A."/>
            <person name="Herrera-Estrella A."/>
            <person name="Gabaldon T."/>
            <person name="Grigoriev I.V."/>
        </authorList>
    </citation>
    <scope>NUCLEOTIDE SEQUENCE [LARGE SCALE GENOMIC DNA]</scope>
    <source>
        <strain evidence="6">NRRL 1555(-)</strain>
    </source>
</reference>
<dbReference type="PANTHER" id="PTHR32183:SF6">
    <property type="entry name" value="CYSTEINE SULFINATE DESULFINASE_CYSTEINE DESULFURASE AND RELATED ENZYMES"/>
    <property type="match status" value="1"/>
</dbReference>
<evidence type="ECO:0000256" key="1">
    <source>
        <dbReference type="ARBA" id="ARBA00022553"/>
    </source>
</evidence>
<evidence type="ECO:0008006" key="7">
    <source>
        <dbReference type="Google" id="ProtNLM"/>
    </source>
</evidence>
<name>A0A167QJU2_PHYB8</name>
<keyword evidence="3" id="KW-0808">Transferase</keyword>
<evidence type="ECO:0000256" key="4">
    <source>
        <dbReference type="ARBA" id="ARBA00022691"/>
    </source>
</evidence>
<dbReference type="GO" id="GO:0032259">
    <property type="term" value="P:methylation"/>
    <property type="evidence" value="ECO:0007669"/>
    <property type="project" value="UniProtKB-KW"/>
</dbReference>
<evidence type="ECO:0000313" key="6">
    <source>
        <dbReference type="Proteomes" id="UP000077315"/>
    </source>
</evidence>
<proteinExistence type="predicted"/>
<dbReference type="Gene3D" id="3.40.50.150">
    <property type="entry name" value="Vaccinia Virus protein VP39"/>
    <property type="match status" value="1"/>
</dbReference>
<accession>A0A167QJU2</accession>
<gene>
    <name evidence="5" type="ORF">PHYBLDRAFT_179266</name>
</gene>
<protein>
    <recommendedName>
        <fullName evidence="7">Methyltransferase domain-containing protein</fullName>
    </recommendedName>
</protein>
<dbReference type="GO" id="GO:0008757">
    <property type="term" value="F:S-adenosylmethionine-dependent methyltransferase activity"/>
    <property type="evidence" value="ECO:0007669"/>
    <property type="project" value="InterPro"/>
</dbReference>
<dbReference type="RefSeq" id="XP_018297849.1">
    <property type="nucleotide sequence ID" value="XM_018438129.1"/>
</dbReference>
<dbReference type="OrthoDB" id="276151at2759"/>
<dbReference type="InParanoid" id="A0A167QJU2"/>
<dbReference type="VEuPathDB" id="FungiDB:PHYBLDRAFT_179266"/>
<dbReference type="EMBL" id="KV440972">
    <property type="protein sequence ID" value="OAD79809.1"/>
    <property type="molecule type" value="Genomic_DNA"/>
</dbReference>
<keyword evidence="2" id="KW-0489">Methyltransferase</keyword>
<dbReference type="PROSITE" id="PS51585">
    <property type="entry name" value="SAM_MT_TPMT"/>
    <property type="match status" value="1"/>
</dbReference>
<keyword evidence="6" id="KW-1185">Reference proteome</keyword>
<dbReference type="SUPFAM" id="SSF53335">
    <property type="entry name" value="S-adenosyl-L-methionine-dependent methyltransferases"/>
    <property type="match status" value="1"/>
</dbReference>
<keyword evidence="4" id="KW-0949">S-adenosyl-L-methionine</keyword>
<sequence length="201" mass="22463">MANIEWEKRWQNGQTGWDKGTVSPALKKLIEQDTDGAIVPCKGRGLVPGCGSGYDVQFLASKNLHMTGIDLSPTCIKLCRKNHPDAAKDNYAFETGNFFDFEVPDGGYDLAYDYTFLCALEPKMRPQWASRYAEIIRPGGVLIALQYPLDGHEGGPPFSLTPEIYEQLLTPAFELIYLVDADGHESRIGNEKMSVWKRKSN</sequence>
<dbReference type="Pfam" id="PF05724">
    <property type="entry name" value="TPMT"/>
    <property type="match status" value="1"/>
</dbReference>
<organism evidence="5 6">
    <name type="scientific">Phycomyces blakesleeanus (strain ATCC 8743b / DSM 1359 / FGSC 10004 / NBRC 33097 / NRRL 1555)</name>
    <dbReference type="NCBI Taxonomy" id="763407"/>
    <lineage>
        <taxon>Eukaryota</taxon>
        <taxon>Fungi</taxon>
        <taxon>Fungi incertae sedis</taxon>
        <taxon>Mucoromycota</taxon>
        <taxon>Mucoromycotina</taxon>
        <taxon>Mucoromycetes</taxon>
        <taxon>Mucorales</taxon>
        <taxon>Phycomycetaceae</taxon>
        <taxon>Phycomyces</taxon>
    </lineage>
</organism>
<dbReference type="CDD" id="cd02440">
    <property type="entry name" value="AdoMet_MTases"/>
    <property type="match status" value="1"/>
</dbReference>
<dbReference type="PANTHER" id="PTHR32183">
    <property type="match status" value="1"/>
</dbReference>
<dbReference type="InterPro" id="IPR029063">
    <property type="entry name" value="SAM-dependent_MTases_sf"/>
</dbReference>
<evidence type="ECO:0000256" key="2">
    <source>
        <dbReference type="ARBA" id="ARBA00022603"/>
    </source>
</evidence>
<keyword evidence="1" id="KW-0597">Phosphoprotein</keyword>
<dbReference type="Proteomes" id="UP000077315">
    <property type="component" value="Unassembled WGS sequence"/>
</dbReference>
<evidence type="ECO:0000313" key="5">
    <source>
        <dbReference type="EMBL" id="OAD79809.1"/>
    </source>
</evidence>
<dbReference type="AlphaFoldDB" id="A0A167QJU2"/>
<evidence type="ECO:0000256" key="3">
    <source>
        <dbReference type="ARBA" id="ARBA00022679"/>
    </source>
</evidence>
<dbReference type="GeneID" id="28999035"/>
<dbReference type="STRING" id="763407.A0A167QJU2"/>
<dbReference type="InterPro" id="IPR008854">
    <property type="entry name" value="TPMT"/>
</dbReference>